<protein>
    <submittedName>
        <fullName evidence="2">Uncharacterized protein</fullName>
    </submittedName>
</protein>
<gene>
    <name evidence="2" type="ORF">Y1Q_0005127</name>
</gene>
<evidence type="ECO:0000313" key="3">
    <source>
        <dbReference type="Proteomes" id="UP000050525"/>
    </source>
</evidence>
<comment type="caution">
    <text evidence="2">The sequence shown here is derived from an EMBL/GenBank/DDBJ whole genome shotgun (WGS) entry which is preliminary data.</text>
</comment>
<organism evidence="2 3">
    <name type="scientific">Alligator mississippiensis</name>
    <name type="common">American alligator</name>
    <dbReference type="NCBI Taxonomy" id="8496"/>
    <lineage>
        <taxon>Eukaryota</taxon>
        <taxon>Metazoa</taxon>
        <taxon>Chordata</taxon>
        <taxon>Craniata</taxon>
        <taxon>Vertebrata</taxon>
        <taxon>Euteleostomi</taxon>
        <taxon>Archelosauria</taxon>
        <taxon>Archosauria</taxon>
        <taxon>Crocodylia</taxon>
        <taxon>Alligatoridae</taxon>
        <taxon>Alligatorinae</taxon>
        <taxon>Alligator</taxon>
    </lineage>
</organism>
<evidence type="ECO:0000313" key="2">
    <source>
        <dbReference type="EMBL" id="KYO29951.1"/>
    </source>
</evidence>
<dbReference type="EMBL" id="AKHW03004407">
    <property type="protein sequence ID" value="KYO29951.1"/>
    <property type="molecule type" value="Genomic_DNA"/>
</dbReference>
<dbReference type="AlphaFoldDB" id="A0A151MZJ4"/>
<keyword evidence="3" id="KW-1185">Reference proteome</keyword>
<evidence type="ECO:0000256" key="1">
    <source>
        <dbReference type="SAM" id="MobiDB-lite"/>
    </source>
</evidence>
<name>A0A151MZJ4_ALLMI</name>
<feature type="region of interest" description="Disordered" evidence="1">
    <location>
        <begin position="85"/>
        <end position="126"/>
    </location>
</feature>
<dbReference type="Proteomes" id="UP000050525">
    <property type="component" value="Unassembled WGS sequence"/>
</dbReference>
<sequence>MPCQGICDVRRYQRLHQDTQVAIEASKAQAKKLQREERVLLLLVPTPAVLGQLHEVRKQRFRLGREQRQQSIRLQQLELILTKRDQSQEQHHWGKQFQQNSGRSQKDASSKAGPSSSPKKTRFPPV</sequence>
<proteinExistence type="predicted"/>
<accession>A0A151MZJ4</accession>
<reference evidence="2 3" key="1">
    <citation type="journal article" date="2012" name="Genome Biol.">
        <title>Sequencing three crocodilian genomes to illuminate the evolution of archosaurs and amniotes.</title>
        <authorList>
            <person name="St John J.A."/>
            <person name="Braun E.L."/>
            <person name="Isberg S.R."/>
            <person name="Miles L.G."/>
            <person name="Chong A.Y."/>
            <person name="Gongora J."/>
            <person name="Dalzell P."/>
            <person name="Moran C."/>
            <person name="Bed'hom B."/>
            <person name="Abzhanov A."/>
            <person name="Burgess S.C."/>
            <person name="Cooksey A.M."/>
            <person name="Castoe T.A."/>
            <person name="Crawford N.G."/>
            <person name="Densmore L.D."/>
            <person name="Drew J.C."/>
            <person name="Edwards S.V."/>
            <person name="Faircloth B.C."/>
            <person name="Fujita M.K."/>
            <person name="Greenwold M.J."/>
            <person name="Hoffmann F.G."/>
            <person name="Howard J.M."/>
            <person name="Iguchi T."/>
            <person name="Janes D.E."/>
            <person name="Khan S.Y."/>
            <person name="Kohno S."/>
            <person name="de Koning A.J."/>
            <person name="Lance S.L."/>
            <person name="McCarthy F.M."/>
            <person name="McCormack J.E."/>
            <person name="Merchant M.E."/>
            <person name="Peterson D.G."/>
            <person name="Pollock D.D."/>
            <person name="Pourmand N."/>
            <person name="Raney B.J."/>
            <person name="Roessler K.A."/>
            <person name="Sanford J.R."/>
            <person name="Sawyer R.H."/>
            <person name="Schmidt C.J."/>
            <person name="Triplett E.W."/>
            <person name="Tuberville T.D."/>
            <person name="Venegas-Anaya M."/>
            <person name="Howard J.T."/>
            <person name="Jarvis E.D."/>
            <person name="Guillette L.J.Jr."/>
            <person name="Glenn T.C."/>
            <person name="Green R.E."/>
            <person name="Ray D.A."/>
        </authorList>
    </citation>
    <scope>NUCLEOTIDE SEQUENCE [LARGE SCALE GENOMIC DNA]</scope>
    <source>
        <strain evidence="2">KSC_2009_1</strain>
    </source>
</reference>